<dbReference type="InterPro" id="IPR001373">
    <property type="entry name" value="Cullin_N"/>
</dbReference>
<feature type="domain" description="Cullin N-terminal" evidence="2">
    <location>
        <begin position="78"/>
        <end position="144"/>
    </location>
</feature>
<comment type="caution">
    <text evidence="3">The sequence shown here is derived from an EMBL/GenBank/DDBJ whole genome shotgun (WGS) entry which is preliminary data.</text>
</comment>
<sequence length="156" mass="17884">TSLLNKSNSSTSNQIFKQQYNNNNNNKMAKDIHNRNVNGTSSNFFSSQNSSMTTKKLVIKNLKSSILTPPVDYFDKIWPLLKQALEAILNGRNSPTNEEQLYRHIDHLCTTTSTNEAINSQPSLLYENLKEVLDNHIQTLLPTLLRLNYLKKRICM</sequence>
<evidence type="ECO:0000313" key="3">
    <source>
        <dbReference type="EMBL" id="CAF5209633.1"/>
    </source>
</evidence>
<dbReference type="Proteomes" id="UP000681720">
    <property type="component" value="Unassembled WGS sequence"/>
</dbReference>
<dbReference type="AlphaFoldDB" id="A0A8S3IYT7"/>
<protein>
    <recommendedName>
        <fullName evidence="2">Cullin N-terminal domain-containing protein</fullName>
    </recommendedName>
</protein>
<evidence type="ECO:0000256" key="1">
    <source>
        <dbReference type="ARBA" id="ARBA00006019"/>
    </source>
</evidence>
<gene>
    <name evidence="3" type="ORF">GIL414_LOCUS79346</name>
</gene>
<evidence type="ECO:0000313" key="4">
    <source>
        <dbReference type="Proteomes" id="UP000681720"/>
    </source>
</evidence>
<organism evidence="3 4">
    <name type="scientific">Rotaria magnacalcarata</name>
    <dbReference type="NCBI Taxonomy" id="392030"/>
    <lineage>
        <taxon>Eukaryota</taxon>
        <taxon>Metazoa</taxon>
        <taxon>Spiralia</taxon>
        <taxon>Gnathifera</taxon>
        <taxon>Rotifera</taxon>
        <taxon>Eurotatoria</taxon>
        <taxon>Bdelloidea</taxon>
        <taxon>Philodinida</taxon>
        <taxon>Philodinidae</taxon>
        <taxon>Rotaria</taxon>
    </lineage>
</organism>
<evidence type="ECO:0000259" key="2">
    <source>
        <dbReference type="Pfam" id="PF00888"/>
    </source>
</evidence>
<proteinExistence type="inferred from homology"/>
<feature type="non-terminal residue" evidence="3">
    <location>
        <position position="1"/>
    </location>
</feature>
<accession>A0A8S3IYT7</accession>
<dbReference type="Pfam" id="PF00888">
    <property type="entry name" value="Cullin"/>
    <property type="match status" value="1"/>
</dbReference>
<dbReference type="SUPFAM" id="SSF74788">
    <property type="entry name" value="Cullin repeat-like"/>
    <property type="match status" value="1"/>
</dbReference>
<name>A0A8S3IYT7_9BILA</name>
<dbReference type="EMBL" id="CAJOBJ010352097">
    <property type="protein sequence ID" value="CAF5209633.1"/>
    <property type="molecule type" value="Genomic_DNA"/>
</dbReference>
<reference evidence="3" key="1">
    <citation type="submission" date="2021-02" db="EMBL/GenBank/DDBJ databases">
        <authorList>
            <person name="Nowell W R."/>
        </authorList>
    </citation>
    <scope>NUCLEOTIDE SEQUENCE</scope>
</reference>
<comment type="similarity">
    <text evidence="1">Belongs to the cullin family.</text>
</comment>
<dbReference type="InterPro" id="IPR016159">
    <property type="entry name" value="Cullin_repeat-like_dom_sf"/>
</dbReference>
<dbReference type="Gene3D" id="1.20.1310.10">
    <property type="entry name" value="Cullin Repeats"/>
    <property type="match status" value="1"/>
</dbReference>